<dbReference type="EMBL" id="PP885733">
    <property type="protein sequence ID" value="XCN28380.1"/>
    <property type="molecule type" value="Genomic_DNA"/>
</dbReference>
<name>A0AAU8KZR9_9CAUD</name>
<reference evidence="1" key="1">
    <citation type="submission" date="2024-06" db="EMBL/GenBank/DDBJ databases">
        <authorList>
            <person name="Gannavaram S."/>
            <person name="Nemani S."/>
            <person name="Datta M."/>
            <person name="Picchiottino A."/>
            <person name="Mereddy A."/>
            <person name="Gannavaram N."/>
            <person name="Honeycutt C."/>
            <person name="Tran D."/>
            <person name="Choi K."/>
            <person name="Srinivasan K."/>
            <person name="Johnson A."/>
        </authorList>
    </citation>
    <scope>NUCLEOTIDE SEQUENCE</scope>
</reference>
<proteinExistence type="predicted"/>
<sequence length="199" mass="22850">MKSGTLKRNSMIRTKGIKRLKRTARRTMYSSAPDMRACTSLVTVEGRLDNVKPITQIREIYGNISFYLGGRPITIHGEMGLNQGGLCDDKPQRYLNKLDMLEHVLASALTHLESKDPARFVMREFLNSVGDNNDYGSSVMIVIPEMKEEHLFCTLEIASCHFKSRQNPDRKELMKQIKFLLKGLRTHIKDYEEAIKVWS</sequence>
<evidence type="ECO:0000313" key="1">
    <source>
        <dbReference type="EMBL" id="XCN28380.1"/>
    </source>
</evidence>
<accession>A0AAU8KZR9</accession>
<organism evidence="1">
    <name type="scientific">Pantoea phage Survivor</name>
    <dbReference type="NCBI Taxonomy" id="3232176"/>
    <lineage>
        <taxon>Viruses</taxon>
        <taxon>Duplodnaviria</taxon>
        <taxon>Heunggongvirae</taxon>
        <taxon>Uroviricota</taxon>
        <taxon>Caudoviricetes</taxon>
    </lineage>
</organism>
<protein>
    <submittedName>
        <fullName evidence="1">Uncharacterized protein</fullName>
    </submittedName>
</protein>